<name>A0A1H9T9F7_9PSEU</name>
<reference evidence="3" key="1">
    <citation type="submission" date="2016-10" db="EMBL/GenBank/DDBJ databases">
        <authorList>
            <person name="Varghese N."/>
            <person name="Submissions S."/>
        </authorList>
    </citation>
    <scope>NUCLEOTIDE SEQUENCE [LARGE SCALE GENOMIC DNA]</scope>
    <source>
        <strain evidence="3">DSM 44260</strain>
    </source>
</reference>
<proteinExistence type="predicted"/>
<dbReference type="InterPro" id="IPR036890">
    <property type="entry name" value="HATPase_C_sf"/>
</dbReference>
<keyword evidence="3" id="KW-1185">Reference proteome</keyword>
<dbReference type="EMBL" id="FOGI01000006">
    <property type="protein sequence ID" value="SER93756.1"/>
    <property type="molecule type" value="Genomic_DNA"/>
</dbReference>
<gene>
    <name evidence="2" type="ORF">SAMN04487818_106138</name>
</gene>
<organism evidence="2 3">
    <name type="scientific">Actinokineospora terrae</name>
    <dbReference type="NCBI Taxonomy" id="155974"/>
    <lineage>
        <taxon>Bacteria</taxon>
        <taxon>Bacillati</taxon>
        <taxon>Actinomycetota</taxon>
        <taxon>Actinomycetes</taxon>
        <taxon>Pseudonocardiales</taxon>
        <taxon>Pseudonocardiaceae</taxon>
        <taxon>Actinokineospora</taxon>
    </lineage>
</organism>
<accession>A0A1H9T9F7</accession>
<sequence length="49" mass="5030">MSTAPELVADDQGPTRERVTARGGTAEARSVPGGGIAVRARLPLDEVPT</sequence>
<evidence type="ECO:0000256" key="1">
    <source>
        <dbReference type="SAM" id="MobiDB-lite"/>
    </source>
</evidence>
<evidence type="ECO:0000313" key="3">
    <source>
        <dbReference type="Proteomes" id="UP000199051"/>
    </source>
</evidence>
<dbReference type="AlphaFoldDB" id="A0A1H9T9F7"/>
<evidence type="ECO:0000313" key="2">
    <source>
        <dbReference type="EMBL" id="SER93756.1"/>
    </source>
</evidence>
<protein>
    <submittedName>
        <fullName evidence="2">Uncharacterized protein</fullName>
    </submittedName>
</protein>
<dbReference type="Gene3D" id="3.30.565.10">
    <property type="entry name" value="Histidine kinase-like ATPase, C-terminal domain"/>
    <property type="match status" value="1"/>
</dbReference>
<feature type="region of interest" description="Disordered" evidence="1">
    <location>
        <begin position="1"/>
        <end position="31"/>
    </location>
</feature>
<dbReference type="Proteomes" id="UP000199051">
    <property type="component" value="Unassembled WGS sequence"/>
</dbReference>
<dbReference type="RefSeq" id="WP_177215586.1">
    <property type="nucleotide sequence ID" value="NZ_FOGI01000006.1"/>
</dbReference>